<evidence type="ECO:0000313" key="2">
    <source>
        <dbReference type="EMBL" id="POY38545.1"/>
    </source>
</evidence>
<accession>A0A2S5A7M3</accession>
<proteinExistence type="predicted"/>
<keyword evidence="3" id="KW-1185">Reference proteome</keyword>
<evidence type="ECO:0000313" key="3">
    <source>
        <dbReference type="Proteomes" id="UP000236893"/>
    </source>
</evidence>
<dbReference type="Proteomes" id="UP000236893">
    <property type="component" value="Unassembled WGS sequence"/>
</dbReference>
<dbReference type="InterPro" id="IPR037401">
    <property type="entry name" value="SnoaL-like"/>
</dbReference>
<dbReference type="AlphaFoldDB" id="A0A2S5A7M3"/>
<dbReference type="Gene3D" id="3.10.450.50">
    <property type="match status" value="1"/>
</dbReference>
<comment type="caution">
    <text evidence="2">The sequence shown here is derived from an EMBL/GenBank/DDBJ whole genome shotgun (WGS) entry which is preliminary data.</text>
</comment>
<dbReference type="InterPro" id="IPR032710">
    <property type="entry name" value="NTF2-like_dom_sf"/>
</dbReference>
<gene>
    <name evidence="2" type="ORF">C3K47_03880</name>
</gene>
<dbReference type="EMBL" id="PQVF01000002">
    <property type="protein sequence ID" value="POY38545.1"/>
    <property type="molecule type" value="Genomic_DNA"/>
</dbReference>
<name>A0A2S5A7M3_9SPHI</name>
<organism evidence="2 3">
    <name type="scientific">Solitalea longa</name>
    <dbReference type="NCBI Taxonomy" id="2079460"/>
    <lineage>
        <taxon>Bacteria</taxon>
        <taxon>Pseudomonadati</taxon>
        <taxon>Bacteroidota</taxon>
        <taxon>Sphingobacteriia</taxon>
        <taxon>Sphingobacteriales</taxon>
        <taxon>Sphingobacteriaceae</taxon>
        <taxon>Solitalea</taxon>
    </lineage>
</organism>
<dbReference type="OrthoDB" id="9805123at2"/>
<dbReference type="RefSeq" id="WP_103787802.1">
    <property type="nucleotide sequence ID" value="NZ_PQVF01000002.1"/>
</dbReference>
<dbReference type="Pfam" id="PF13577">
    <property type="entry name" value="SnoaL_4"/>
    <property type="match status" value="1"/>
</dbReference>
<dbReference type="SUPFAM" id="SSF54427">
    <property type="entry name" value="NTF2-like"/>
    <property type="match status" value="1"/>
</dbReference>
<reference evidence="2 3" key="1">
    <citation type="submission" date="2018-01" db="EMBL/GenBank/DDBJ databases">
        <authorList>
            <person name="Gaut B.S."/>
            <person name="Morton B.R."/>
            <person name="Clegg M.T."/>
            <person name="Duvall M.R."/>
        </authorList>
    </citation>
    <scope>NUCLEOTIDE SEQUENCE [LARGE SCALE GENOMIC DNA]</scope>
    <source>
        <strain evidence="2 3">HR-AV</strain>
    </source>
</reference>
<evidence type="ECO:0000259" key="1">
    <source>
        <dbReference type="Pfam" id="PF13577"/>
    </source>
</evidence>
<sequence length="142" mass="16421">MTEREQLIELANKLFIYTDYRQWEKLKNEVFTQNVRIDMSSLGAGEPKELPAIELCQLWEKGFEGIDAIHHQSGNFLVSTINNTAEIYCYAIASHFKESATEGKTREFVGSYNLEAVKSDKGWRLRSFKYNLKYINGNLSLK</sequence>
<feature type="domain" description="SnoaL-like" evidence="1">
    <location>
        <begin position="2"/>
        <end position="128"/>
    </location>
</feature>
<protein>
    <recommendedName>
        <fullName evidence="1">SnoaL-like domain-containing protein</fullName>
    </recommendedName>
</protein>